<keyword evidence="4" id="KW-0812">Transmembrane</keyword>
<dbReference type="Gene3D" id="3.30.70.100">
    <property type="match status" value="1"/>
</dbReference>
<gene>
    <name evidence="11" type="ORF">C0V82_11710</name>
</gene>
<feature type="domain" description="Mechanosensitive ion channel MscS C-terminal" evidence="8">
    <location>
        <begin position="647"/>
        <end position="734"/>
    </location>
</feature>
<reference evidence="11 12" key="1">
    <citation type="submission" date="2017-12" db="EMBL/GenBank/DDBJ databases">
        <title>Genomes of bacteria within cyanobacterial aggregates.</title>
        <authorList>
            <person name="Cai H."/>
        </authorList>
    </citation>
    <scope>NUCLEOTIDE SEQUENCE [LARGE SCALE GENOMIC DNA]</scope>
    <source>
        <strain evidence="11 12">TH16</strain>
    </source>
</reference>
<dbReference type="Pfam" id="PF25392">
    <property type="entry name" value="MS_channel_TM1"/>
    <property type="match status" value="1"/>
</dbReference>
<dbReference type="InterPro" id="IPR049278">
    <property type="entry name" value="MS_channel_C"/>
</dbReference>
<dbReference type="Gene3D" id="2.30.30.60">
    <property type="match status" value="1"/>
</dbReference>
<dbReference type="RefSeq" id="WP_102112500.1">
    <property type="nucleotide sequence ID" value="NZ_BMGN01000008.1"/>
</dbReference>
<dbReference type="PANTHER" id="PTHR30460">
    <property type="entry name" value="MODERATE CONDUCTANCE MECHANOSENSITIVE CHANNEL YBIO"/>
    <property type="match status" value="1"/>
</dbReference>
<dbReference type="EMBL" id="CP025611">
    <property type="protein sequence ID" value="AUN30829.1"/>
    <property type="molecule type" value="Genomic_DNA"/>
</dbReference>
<dbReference type="Proteomes" id="UP000234752">
    <property type="component" value="Chromosome eg_1"/>
</dbReference>
<dbReference type="InterPro" id="IPR011014">
    <property type="entry name" value="MscS_channel_TM-2"/>
</dbReference>
<comment type="subcellular location">
    <subcellularLocation>
        <location evidence="1">Cell membrane</location>
        <topology evidence="1">Multi-pass membrane protein</topology>
    </subcellularLocation>
</comment>
<dbReference type="OrthoDB" id="9814206at2"/>
<name>A0A2K9NCL6_9PROT</name>
<dbReference type="GO" id="GO:0008381">
    <property type="term" value="F:mechanosensitive monoatomic ion channel activity"/>
    <property type="evidence" value="ECO:0007669"/>
    <property type="project" value="InterPro"/>
</dbReference>
<dbReference type="InterPro" id="IPR023408">
    <property type="entry name" value="MscS_beta-dom_sf"/>
</dbReference>
<dbReference type="PANTHER" id="PTHR30460:SF0">
    <property type="entry name" value="MODERATE CONDUCTANCE MECHANOSENSITIVE CHANNEL YBIO"/>
    <property type="match status" value="1"/>
</dbReference>
<feature type="domain" description="Moderate conductance mechanosensitive channel YbiO-like transmembrane helix 1" evidence="10">
    <location>
        <begin position="394"/>
        <end position="471"/>
    </location>
</feature>
<proteinExistence type="inferred from homology"/>
<dbReference type="InterPro" id="IPR057485">
    <property type="entry name" value="YbiO-like_TM1"/>
</dbReference>
<sequence>MQTRPIRFLLSCLLLGFALLGAPPALAQNAAPGDEKPSAAEVDRLITTLEDPAQRDALLAQLKALKAVEKPAAEPETIGSRALDTLSDRIDLFSQQVAAASRAVIDAPHALRWLNQQVADPAKRDAWGLLALHLAGIIGGGYAARFAMIWLLARPRKALGARSPGGLPAKLLLLLARLVIDLLPMASFALAGFGLLSATEAPRAVRLASLTILNASLIVQGVLVVSRVLLSPSTVNLRLARVTDETAQYLLIWIRRVTIIGVYGYFVGEAMRVLGLPVTPHAAWLKLVGLLVTAMLIVLILQNREAVAQTLRGRTAPAPTGDDEALRAVLAGEAAGDEPLPPPSTAKARRHAALSMVRQRLADVWHILAILYLGAVYLIWALEIAGGFDFVLRATLVTGAILIVSRLLSEGLDRLVDQGLKVPSDVRTAYPGLEERANRYLPFLRRVAQAVLALFTLLLLLQAWGADALSWLGSDLGQRVASSAVTILVVLTLALVVWEMVNGAILRYLNATDDQGARLVRSARMRTLLPLLRNALTIFLITMAGLIVLSEMGVNIAPLLAGAGVIGLAVGFGAQTLVKDVITGLFILIEDTISVGDSVTVGGLSGGVEAMSIRSIRLRGYDGAVHTIPFSSVTTVTNSTKDFSFYVLNVTVDYAVDTDKVVAVLRDIGAQMQAEPEYAANILGPVEIAGVDAFQDSAVLVKGRIKTRAGQQWGIGREFNRRMKKRFDADGITIPFPQQVLHISAGSSAAANPFTAGMDGASRTDA</sequence>
<dbReference type="SUPFAM" id="SSF82689">
    <property type="entry name" value="Mechanosensitive channel protein MscS (YggB), C-terminal domain"/>
    <property type="match status" value="1"/>
</dbReference>
<dbReference type="GO" id="GO:0005886">
    <property type="term" value="C:plasma membrane"/>
    <property type="evidence" value="ECO:0007669"/>
    <property type="project" value="UniProtKB-SubCell"/>
</dbReference>
<organism evidence="11 12">
    <name type="scientific">Niveispirillum cyanobacteriorum</name>
    <dbReference type="NCBI Taxonomy" id="1612173"/>
    <lineage>
        <taxon>Bacteria</taxon>
        <taxon>Pseudomonadati</taxon>
        <taxon>Pseudomonadota</taxon>
        <taxon>Alphaproteobacteria</taxon>
        <taxon>Rhodospirillales</taxon>
        <taxon>Azospirillaceae</taxon>
        <taxon>Niveispirillum</taxon>
    </lineage>
</organism>
<dbReference type="InterPro" id="IPR006685">
    <property type="entry name" value="MscS_channel_2nd"/>
</dbReference>
<keyword evidence="12" id="KW-1185">Reference proteome</keyword>
<dbReference type="Pfam" id="PF21082">
    <property type="entry name" value="MS_channel_3rd"/>
    <property type="match status" value="1"/>
</dbReference>
<dbReference type="SUPFAM" id="SSF82861">
    <property type="entry name" value="Mechanosensitive channel protein MscS (YggB), transmembrane region"/>
    <property type="match status" value="1"/>
</dbReference>
<dbReference type="InterPro" id="IPR011066">
    <property type="entry name" value="MscS_channel_C_sf"/>
</dbReference>
<evidence type="ECO:0000256" key="4">
    <source>
        <dbReference type="ARBA" id="ARBA00022692"/>
    </source>
</evidence>
<dbReference type="InterPro" id="IPR049142">
    <property type="entry name" value="MS_channel_1st"/>
</dbReference>
<dbReference type="InterPro" id="IPR010920">
    <property type="entry name" value="LSM_dom_sf"/>
</dbReference>
<evidence type="ECO:0000256" key="1">
    <source>
        <dbReference type="ARBA" id="ARBA00004651"/>
    </source>
</evidence>
<dbReference type="Pfam" id="PF21088">
    <property type="entry name" value="MS_channel_1st"/>
    <property type="match status" value="1"/>
</dbReference>
<evidence type="ECO:0000259" key="8">
    <source>
        <dbReference type="Pfam" id="PF21082"/>
    </source>
</evidence>
<feature type="domain" description="Mechanosensitive ion channel MscS" evidence="7">
    <location>
        <begin position="576"/>
        <end position="640"/>
    </location>
</feature>
<dbReference type="Pfam" id="PF00924">
    <property type="entry name" value="MS_channel_2nd"/>
    <property type="match status" value="1"/>
</dbReference>
<evidence type="ECO:0000256" key="2">
    <source>
        <dbReference type="ARBA" id="ARBA00008017"/>
    </source>
</evidence>
<protein>
    <submittedName>
        <fullName evidence="11">Mechanosensitive ion channel protein</fullName>
    </submittedName>
</protein>
<evidence type="ECO:0000259" key="9">
    <source>
        <dbReference type="Pfam" id="PF21088"/>
    </source>
</evidence>
<evidence type="ECO:0000259" key="10">
    <source>
        <dbReference type="Pfam" id="PF25392"/>
    </source>
</evidence>
<keyword evidence="5" id="KW-1133">Transmembrane helix</keyword>
<dbReference type="Gene3D" id="1.10.287.1260">
    <property type="match status" value="1"/>
</dbReference>
<evidence type="ECO:0000256" key="6">
    <source>
        <dbReference type="ARBA" id="ARBA00023136"/>
    </source>
</evidence>
<accession>A0A2K9NCL6</accession>
<dbReference type="SUPFAM" id="SSF50182">
    <property type="entry name" value="Sm-like ribonucleoproteins"/>
    <property type="match status" value="1"/>
</dbReference>
<keyword evidence="6" id="KW-0472">Membrane</keyword>
<dbReference type="InterPro" id="IPR045276">
    <property type="entry name" value="YbiO_bact"/>
</dbReference>
<evidence type="ECO:0000313" key="12">
    <source>
        <dbReference type="Proteomes" id="UP000234752"/>
    </source>
</evidence>
<dbReference type="KEGG" id="ncb:C0V82_11710"/>
<keyword evidence="3" id="KW-1003">Cell membrane</keyword>
<evidence type="ECO:0000313" key="11">
    <source>
        <dbReference type="EMBL" id="AUN30829.1"/>
    </source>
</evidence>
<evidence type="ECO:0000256" key="5">
    <source>
        <dbReference type="ARBA" id="ARBA00022989"/>
    </source>
</evidence>
<feature type="domain" description="Mechanosensitive ion channel transmembrane helices 2/3" evidence="9">
    <location>
        <begin position="535"/>
        <end position="575"/>
    </location>
</feature>
<evidence type="ECO:0000256" key="3">
    <source>
        <dbReference type="ARBA" id="ARBA00022475"/>
    </source>
</evidence>
<dbReference type="AlphaFoldDB" id="A0A2K9NCL6"/>
<comment type="similarity">
    <text evidence="2">Belongs to the MscS (TC 1.A.23) family.</text>
</comment>
<evidence type="ECO:0000259" key="7">
    <source>
        <dbReference type="Pfam" id="PF00924"/>
    </source>
</evidence>